<keyword evidence="1" id="KW-0472">Membrane</keyword>
<dbReference type="OrthoDB" id="7863671at2"/>
<proteinExistence type="predicted"/>
<name>A0A2U1SS35_METSR</name>
<dbReference type="RefSeq" id="WP_108916714.1">
    <property type="nucleotide sequence ID" value="NZ_BGJY01000008.1"/>
</dbReference>
<feature type="transmembrane region" description="Helical" evidence="1">
    <location>
        <begin position="12"/>
        <end position="40"/>
    </location>
</feature>
<dbReference type="EMBL" id="PUIV01000008">
    <property type="protein sequence ID" value="PWB94417.1"/>
    <property type="molecule type" value="Genomic_DNA"/>
</dbReference>
<dbReference type="Pfam" id="PF01957">
    <property type="entry name" value="NfeD"/>
    <property type="match status" value="1"/>
</dbReference>
<comment type="caution">
    <text evidence="3">The sequence shown here is derived from an EMBL/GenBank/DDBJ whole genome shotgun (WGS) entry which is preliminary data.</text>
</comment>
<accession>A0A2U1SS35</accession>
<evidence type="ECO:0000313" key="4">
    <source>
        <dbReference type="Proteomes" id="UP000245137"/>
    </source>
</evidence>
<dbReference type="AlphaFoldDB" id="A0A2U1SS35"/>
<evidence type="ECO:0000313" key="3">
    <source>
        <dbReference type="EMBL" id="PWB94417.1"/>
    </source>
</evidence>
<feature type="transmembrane region" description="Helical" evidence="1">
    <location>
        <begin position="52"/>
        <end position="71"/>
    </location>
</feature>
<protein>
    <recommendedName>
        <fullName evidence="2">NfeD-like C-terminal domain-containing protein</fullName>
    </recommendedName>
</protein>
<evidence type="ECO:0000259" key="2">
    <source>
        <dbReference type="Pfam" id="PF01957"/>
    </source>
</evidence>
<keyword evidence="1" id="KW-1133">Transmembrane helix</keyword>
<dbReference type="InterPro" id="IPR002810">
    <property type="entry name" value="NfeD-like_C"/>
</dbReference>
<dbReference type="Proteomes" id="UP000245137">
    <property type="component" value="Unassembled WGS sequence"/>
</dbReference>
<dbReference type="Gene3D" id="2.40.50.140">
    <property type="entry name" value="Nucleic acid-binding proteins"/>
    <property type="match status" value="1"/>
</dbReference>
<keyword evidence="4" id="KW-1185">Reference proteome</keyword>
<gene>
    <name evidence="3" type="ORF">C5689_07790</name>
</gene>
<dbReference type="InterPro" id="IPR012340">
    <property type="entry name" value="NA-bd_OB-fold"/>
</dbReference>
<feature type="domain" description="NfeD-like C-terminal" evidence="2">
    <location>
        <begin position="91"/>
        <end position="150"/>
    </location>
</feature>
<keyword evidence="1" id="KW-0812">Transmembrane</keyword>
<evidence type="ECO:0000256" key="1">
    <source>
        <dbReference type="SAM" id="Phobius"/>
    </source>
</evidence>
<organism evidence="3 4">
    <name type="scientific">Methylosinus sporium</name>
    <dbReference type="NCBI Taxonomy" id="428"/>
    <lineage>
        <taxon>Bacteria</taxon>
        <taxon>Pseudomonadati</taxon>
        <taxon>Pseudomonadota</taxon>
        <taxon>Alphaproteobacteria</taxon>
        <taxon>Hyphomicrobiales</taxon>
        <taxon>Methylocystaceae</taxon>
        <taxon>Methylosinus</taxon>
    </lineage>
</organism>
<sequence length="155" mass="16289">MELLYDPANASLVVGLALLALDIAVIGLSPLMFFAIGALATSALLYLTGLRPSLLETAALAATLSLATALVGRKPLQRFQNAEVQEDTSSDLIGRELTTTHEVTKSGGVVYWSGVEWSARLAADSRADSLAPGARARVTAIENLELVLTPSAPER</sequence>
<reference evidence="3 4" key="1">
    <citation type="journal article" date="2018" name="Appl. Microbiol. Biotechnol.">
        <title>Co-cultivation of the strictly anaerobic methanogen Methanosarcina barkeri with aerobic methanotrophs in an oxygen-limited membrane bioreactor.</title>
        <authorList>
            <person name="In 't Zandt M.H."/>
            <person name="van den Bosch T.J.M."/>
            <person name="Rijkers R."/>
            <person name="van Kessel M.A.H.J."/>
            <person name="Jetten M.S.M."/>
            <person name="Welte C.U."/>
        </authorList>
    </citation>
    <scope>NUCLEOTIDE SEQUENCE [LARGE SCALE GENOMIC DNA]</scope>
    <source>
        <strain evidence="3 4">DSM 17706</strain>
    </source>
</reference>